<evidence type="ECO:0000313" key="2">
    <source>
        <dbReference type="EMBL" id="QDZ41536.1"/>
    </source>
</evidence>
<dbReference type="OrthoDB" id="464559at2"/>
<name>A0A5B8NR62_9CHRO</name>
<sequence length="174" mass="19745">MKKLFSSLILAGGILALAPVAEVLAQARGGNPGLTIFSGVERENILDYRLDFRGRRGRWDRYRLRVPGDKLPQGAAEFRISYPDYYNGRFDTDEIEVRIDGESQPLKDVVWDEEGHFIAIDLEEPLEPEQKVELVFSNVRNPRQGGTFYFNGQVKPAEGVAIRQHLGTWIIDIN</sequence>
<dbReference type="Pfam" id="PF10989">
    <property type="entry name" value="DUF2808"/>
    <property type="match status" value="1"/>
</dbReference>
<feature type="signal peptide" evidence="1">
    <location>
        <begin position="1"/>
        <end position="25"/>
    </location>
</feature>
<dbReference type="AlphaFoldDB" id="A0A5B8NR62"/>
<proteinExistence type="predicted"/>
<dbReference type="Proteomes" id="UP000318453">
    <property type="component" value="Chromosome"/>
</dbReference>
<dbReference type="EMBL" id="CP042326">
    <property type="protein sequence ID" value="QDZ41536.1"/>
    <property type="molecule type" value="Genomic_DNA"/>
</dbReference>
<dbReference type="KEGG" id="enn:FRE64_13255"/>
<keyword evidence="3" id="KW-1185">Reference proteome</keyword>
<feature type="chain" id="PRO_5022728130" evidence="1">
    <location>
        <begin position="26"/>
        <end position="174"/>
    </location>
</feature>
<reference evidence="2" key="1">
    <citation type="submission" date="2019-08" db="EMBL/GenBank/DDBJ databases">
        <title>Carotenoids and Carotenoid Binding Proteins in the Halophilic Cyanobacterium Euhalothece sp. ZM00.</title>
        <authorList>
            <person name="Cho S.M."/>
            <person name="Song J.Y."/>
            <person name="Park Y.-I."/>
        </authorList>
    </citation>
    <scope>NUCLEOTIDE SEQUENCE [LARGE SCALE GENOMIC DNA]</scope>
    <source>
        <strain evidence="2">Z-M001</strain>
    </source>
</reference>
<gene>
    <name evidence="2" type="ORF">FRE64_13255</name>
</gene>
<accession>A0A5B8NR62</accession>
<organism evidence="2 3">
    <name type="scientific">Euhalothece natronophila Z-M001</name>
    <dbReference type="NCBI Taxonomy" id="522448"/>
    <lineage>
        <taxon>Bacteria</taxon>
        <taxon>Bacillati</taxon>
        <taxon>Cyanobacteriota</taxon>
        <taxon>Cyanophyceae</taxon>
        <taxon>Oscillatoriophycideae</taxon>
        <taxon>Chroococcales</taxon>
        <taxon>Halothecacae</taxon>
        <taxon>Halothece cluster</taxon>
        <taxon>Euhalothece</taxon>
    </lineage>
</organism>
<keyword evidence="1" id="KW-0732">Signal</keyword>
<evidence type="ECO:0000256" key="1">
    <source>
        <dbReference type="SAM" id="SignalP"/>
    </source>
</evidence>
<protein>
    <submittedName>
        <fullName evidence="2">DUF2808 domain-containing protein</fullName>
    </submittedName>
</protein>
<dbReference type="InterPro" id="IPR021256">
    <property type="entry name" value="DUF2808"/>
</dbReference>
<evidence type="ECO:0000313" key="3">
    <source>
        <dbReference type="Proteomes" id="UP000318453"/>
    </source>
</evidence>